<name>A0A9P4LDT4_9PLEO</name>
<feature type="non-terminal residue" evidence="1">
    <location>
        <position position="90"/>
    </location>
</feature>
<dbReference type="Proteomes" id="UP000799777">
    <property type="component" value="Unassembled WGS sequence"/>
</dbReference>
<protein>
    <submittedName>
        <fullName evidence="1">Uncharacterized protein</fullName>
    </submittedName>
</protein>
<comment type="caution">
    <text evidence="1">The sequence shown here is derived from an EMBL/GenBank/DDBJ whole genome shotgun (WGS) entry which is preliminary data.</text>
</comment>
<dbReference type="GO" id="GO:0020037">
    <property type="term" value="F:heme binding"/>
    <property type="evidence" value="ECO:0007669"/>
    <property type="project" value="InterPro"/>
</dbReference>
<dbReference type="EMBL" id="ML978624">
    <property type="protein sequence ID" value="KAF2022471.1"/>
    <property type="molecule type" value="Genomic_DNA"/>
</dbReference>
<dbReference type="SUPFAM" id="SSF48264">
    <property type="entry name" value="Cytochrome P450"/>
    <property type="match status" value="1"/>
</dbReference>
<dbReference type="Gene3D" id="1.10.630.10">
    <property type="entry name" value="Cytochrome P450"/>
    <property type="match status" value="1"/>
</dbReference>
<dbReference type="GO" id="GO:0004497">
    <property type="term" value="F:monooxygenase activity"/>
    <property type="evidence" value="ECO:0007669"/>
    <property type="project" value="InterPro"/>
</dbReference>
<dbReference type="InterPro" id="IPR036396">
    <property type="entry name" value="Cyt_P450_sf"/>
</dbReference>
<accession>A0A9P4LDT4</accession>
<dbReference type="GO" id="GO:0016705">
    <property type="term" value="F:oxidoreductase activity, acting on paired donors, with incorporation or reduction of molecular oxygen"/>
    <property type="evidence" value="ECO:0007669"/>
    <property type="project" value="InterPro"/>
</dbReference>
<gene>
    <name evidence="1" type="ORF">EK21DRAFT_16650</name>
</gene>
<evidence type="ECO:0000313" key="2">
    <source>
        <dbReference type="Proteomes" id="UP000799777"/>
    </source>
</evidence>
<dbReference type="AlphaFoldDB" id="A0A9P4LDT4"/>
<sequence>LLFTVRVVHALYFSSLAHVPGPAINKVTELPLRILNARLQRNERIFEWHQKYGPVVVIAPGQVSFSSVPVAKEIYSVTAKHPKSSYFDSY</sequence>
<organism evidence="1 2">
    <name type="scientific">Setomelanomma holmii</name>
    <dbReference type="NCBI Taxonomy" id="210430"/>
    <lineage>
        <taxon>Eukaryota</taxon>
        <taxon>Fungi</taxon>
        <taxon>Dikarya</taxon>
        <taxon>Ascomycota</taxon>
        <taxon>Pezizomycotina</taxon>
        <taxon>Dothideomycetes</taxon>
        <taxon>Pleosporomycetidae</taxon>
        <taxon>Pleosporales</taxon>
        <taxon>Pleosporineae</taxon>
        <taxon>Phaeosphaeriaceae</taxon>
        <taxon>Setomelanomma</taxon>
    </lineage>
</organism>
<dbReference type="OrthoDB" id="1470350at2759"/>
<dbReference type="GO" id="GO:0005506">
    <property type="term" value="F:iron ion binding"/>
    <property type="evidence" value="ECO:0007669"/>
    <property type="project" value="InterPro"/>
</dbReference>
<proteinExistence type="predicted"/>
<feature type="non-terminal residue" evidence="1">
    <location>
        <position position="1"/>
    </location>
</feature>
<keyword evidence="2" id="KW-1185">Reference proteome</keyword>
<evidence type="ECO:0000313" key="1">
    <source>
        <dbReference type="EMBL" id="KAF2022471.1"/>
    </source>
</evidence>
<reference evidence="1" key="1">
    <citation type="journal article" date="2020" name="Stud. Mycol.">
        <title>101 Dothideomycetes genomes: a test case for predicting lifestyles and emergence of pathogens.</title>
        <authorList>
            <person name="Haridas S."/>
            <person name="Albert R."/>
            <person name="Binder M."/>
            <person name="Bloem J."/>
            <person name="Labutti K."/>
            <person name="Salamov A."/>
            <person name="Andreopoulos B."/>
            <person name="Baker S."/>
            <person name="Barry K."/>
            <person name="Bills G."/>
            <person name="Bluhm B."/>
            <person name="Cannon C."/>
            <person name="Castanera R."/>
            <person name="Culley D."/>
            <person name="Daum C."/>
            <person name="Ezra D."/>
            <person name="Gonzalez J."/>
            <person name="Henrissat B."/>
            <person name="Kuo A."/>
            <person name="Liang C."/>
            <person name="Lipzen A."/>
            <person name="Lutzoni F."/>
            <person name="Magnuson J."/>
            <person name="Mondo S."/>
            <person name="Nolan M."/>
            <person name="Ohm R."/>
            <person name="Pangilinan J."/>
            <person name="Park H.-J."/>
            <person name="Ramirez L."/>
            <person name="Alfaro M."/>
            <person name="Sun H."/>
            <person name="Tritt A."/>
            <person name="Yoshinaga Y."/>
            <person name="Zwiers L.-H."/>
            <person name="Turgeon B."/>
            <person name="Goodwin S."/>
            <person name="Spatafora J."/>
            <person name="Crous P."/>
            <person name="Grigoriev I."/>
        </authorList>
    </citation>
    <scope>NUCLEOTIDE SEQUENCE</scope>
    <source>
        <strain evidence="1">CBS 110217</strain>
    </source>
</reference>